<protein>
    <recommendedName>
        <fullName evidence="3">MetA-pathway of phenol degradation</fullName>
    </recommendedName>
</protein>
<gene>
    <name evidence="1" type="ORF">SAMN05720469_13515</name>
</gene>
<keyword evidence="2" id="KW-1185">Reference proteome</keyword>
<proteinExistence type="predicted"/>
<sequence>MMSFYRRLKIIASCGLLFTGLAVGDIFDFDGLYRLRYGPNASVVLSGNTPVVWGEWLNQATGTASFNWIEPLRSLPYGEPLDPDAAFLRFSFDLEASPFYGGFRLGIGGRPLQMNPQIEVRFIYEHYTYFNSNVEMTLASNSKNGSIADSWNADWMSDRVFSKDAAVDFMQNFAFYLNMEYALLGDGLLGIGAHFTLVDISTQFEGKSFDYRRNIPVFSRDFNIDLVAFAYIPFSEHWAVACHLNQYNTGNSRSSDGTYLKEPLSYTIGLVGPSFRWGKKSPSKVTLLGGFWMREKDRFYSGDVSQQFLVHLQFQRNFGFDIQPVP</sequence>
<dbReference type="RefSeq" id="WP_073305893.1">
    <property type="nucleotide sequence ID" value="NZ_FRAW01000035.1"/>
</dbReference>
<name>A0A1M6XW11_9BACT</name>
<dbReference type="AlphaFoldDB" id="A0A1M6XW11"/>
<dbReference type="EMBL" id="FRAW01000035">
    <property type="protein sequence ID" value="SHL10096.1"/>
    <property type="molecule type" value="Genomic_DNA"/>
</dbReference>
<organism evidence="1 2">
    <name type="scientific">Fibrobacter intestinalis</name>
    <dbReference type="NCBI Taxonomy" id="28122"/>
    <lineage>
        <taxon>Bacteria</taxon>
        <taxon>Pseudomonadati</taxon>
        <taxon>Fibrobacterota</taxon>
        <taxon>Fibrobacteria</taxon>
        <taxon>Fibrobacterales</taxon>
        <taxon>Fibrobacteraceae</taxon>
        <taxon>Fibrobacter</taxon>
    </lineage>
</organism>
<evidence type="ECO:0000313" key="2">
    <source>
        <dbReference type="Proteomes" id="UP000184275"/>
    </source>
</evidence>
<evidence type="ECO:0008006" key="3">
    <source>
        <dbReference type="Google" id="ProtNLM"/>
    </source>
</evidence>
<dbReference type="Proteomes" id="UP000184275">
    <property type="component" value="Unassembled WGS sequence"/>
</dbReference>
<reference evidence="2" key="1">
    <citation type="submission" date="2016-11" db="EMBL/GenBank/DDBJ databases">
        <authorList>
            <person name="Varghese N."/>
            <person name="Submissions S."/>
        </authorList>
    </citation>
    <scope>NUCLEOTIDE SEQUENCE [LARGE SCALE GENOMIC DNA]</scope>
    <source>
        <strain evidence="2">UWOS</strain>
    </source>
</reference>
<evidence type="ECO:0000313" key="1">
    <source>
        <dbReference type="EMBL" id="SHL10096.1"/>
    </source>
</evidence>
<accession>A0A1M6XW11</accession>